<proteinExistence type="predicted"/>
<organism evidence="3 4">
    <name type="scientific">Candidatus Obscuribacter phosphatis</name>
    <dbReference type="NCBI Taxonomy" id="1906157"/>
    <lineage>
        <taxon>Bacteria</taxon>
        <taxon>Bacillati</taxon>
        <taxon>Candidatus Melainabacteria</taxon>
        <taxon>Candidatus Obscuribacterales</taxon>
        <taxon>Candidatus Obscuribacteraceae</taxon>
        <taxon>Candidatus Obscuribacter</taxon>
    </lineage>
</organism>
<evidence type="ECO:0000313" key="3">
    <source>
        <dbReference type="EMBL" id="MBN8659955.1"/>
    </source>
</evidence>
<dbReference type="EMBL" id="JAFLCK010000006">
    <property type="protein sequence ID" value="MBN8659955.1"/>
    <property type="molecule type" value="Genomic_DNA"/>
</dbReference>
<dbReference type="Pfam" id="PF00395">
    <property type="entry name" value="SLH"/>
    <property type="match status" value="3"/>
</dbReference>
<dbReference type="InterPro" id="IPR001119">
    <property type="entry name" value="SLH_dom"/>
</dbReference>
<dbReference type="PROSITE" id="PS51272">
    <property type="entry name" value="SLH"/>
    <property type="match status" value="3"/>
</dbReference>
<accession>A0A8J7PHU2</accession>
<dbReference type="PANTHER" id="PTHR43308:SF5">
    <property type="entry name" value="S-LAYER PROTEIN _ PEPTIDOGLYCAN ENDO-BETA-N-ACETYLGLUCOSAMINIDASE"/>
    <property type="match status" value="1"/>
</dbReference>
<comment type="caution">
    <text evidence="3">The sequence shown here is derived from an EMBL/GenBank/DDBJ whole genome shotgun (WGS) entry which is preliminary data.</text>
</comment>
<gene>
    <name evidence="3" type="ORF">J0M35_06300</name>
</gene>
<sequence length="801" mass="85696">MKVKARLAATLALVSVLMSGATAQAQLGGIDLSQIPALLDVEGRRTQLEKAVNDAVLAGRLSSADADSFKKELNRIKDLELGYKASGKFSIWQKTRLGLELDVISSNLEKSLGERKEIGLTDIAGKQADLTARLNAAQTAGRLSTFEVNALLADLNALKTKESTFKAASGGALSNAQTLELALDLDKLSSKLESQLKARSGADVDYAARRTELRTRLKDLVTTGRMSQSEADTYTQELNRIESRETSLKATGAPLTVADQLSLALDLERVNSALERYTGATATGMPGIDAMQQAIEKKIADNQAAGKFALNQYAELKQEFDRINQVESNYRADGSLSDSETLTLSNQLEALDKRIDTVLSSNAPTPGGGLSAKQSELVKKLDSAKAAQRLTDAQYQDFKNKLDQNSARERLFRADGVLSDYETLSLANELDTLSAQITSSLTALPDLSTTRSALEKKLQDGLASGRLSPSAEPDVRADLSRVSQLESAFKSGSGNLALNDEQIAHLSREYAAIGARLDKSMAALPDVAAKKTEVTKQITEGEASGVLTAAQVQDMRKELDRIATVEASFRASDNAFTDWEVMTVNRDLDRLNNDIVRLKAAHPVAPVQTANAPFDTKGHWAESYVGQLTQRSIIGGFPDGSFKPDDGITRAQFAAIAMKALNVPPAAGAAQFKDVSPTYWASKAIAAVSQAGLVTGFPDGTFKPEDKITRAQALVILAKALPSGLADVSILNSYQDGSSVPSWAAPSVAKAAKARIIVSYPDPSQIRPNLNASRADVAALTYQTLVNLGQKLPVIKVGLEK</sequence>
<dbReference type="InterPro" id="IPR051465">
    <property type="entry name" value="Cell_Envelope_Struct_Comp"/>
</dbReference>
<name>A0A8J7PHU2_9BACT</name>
<evidence type="ECO:0000256" key="1">
    <source>
        <dbReference type="SAM" id="SignalP"/>
    </source>
</evidence>
<feature type="signal peptide" evidence="1">
    <location>
        <begin position="1"/>
        <end position="25"/>
    </location>
</feature>
<feature type="chain" id="PRO_5035221081" evidence="1">
    <location>
        <begin position="26"/>
        <end position="801"/>
    </location>
</feature>
<evidence type="ECO:0000259" key="2">
    <source>
        <dbReference type="PROSITE" id="PS51272"/>
    </source>
</evidence>
<dbReference type="PANTHER" id="PTHR43308">
    <property type="entry name" value="OUTER MEMBRANE PROTEIN ALPHA-RELATED"/>
    <property type="match status" value="1"/>
</dbReference>
<dbReference type="Proteomes" id="UP000664277">
    <property type="component" value="Unassembled WGS sequence"/>
</dbReference>
<feature type="domain" description="SLH" evidence="2">
    <location>
        <begin position="668"/>
        <end position="731"/>
    </location>
</feature>
<evidence type="ECO:0000313" key="4">
    <source>
        <dbReference type="Proteomes" id="UP000664277"/>
    </source>
</evidence>
<feature type="domain" description="SLH" evidence="2">
    <location>
        <begin position="608"/>
        <end position="667"/>
    </location>
</feature>
<reference evidence="3" key="1">
    <citation type="submission" date="2021-02" db="EMBL/GenBank/DDBJ databases">
        <title>Genome-Resolved Metagenomics of a Microbial Community Performing Photosynthetic Biological Nutrient Removal.</title>
        <authorList>
            <person name="Mcdaniel E.A."/>
        </authorList>
    </citation>
    <scope>NUCLEOTIDE SEQUENCE</scope>
    <source>
        <strain evidence="3">UWPOB_OBS1</strain>
    </source>
</reference>
<feature type="domain" description="SLH" evidence="2">
    <location>
        <begin position="732"/>
        <end position="795"/>
    </location>
</feature>
<keyword evidence="1" id="KW-0732">Signal</keyword>
<protein>
    <submittedName>
        <fullName evidence="3">S-layer homology domain-containing protein</fullName>
    </submittedName>
</protein>
<dbReference type="AlphaFoldDB" id="A0A8J7PHU2"/>